<keyword evidence="2" id="KW-0472">Membrane</keyword>
<feature type="compositionally biased region" description="Basic and acidic residues" evidence="1">
    <location>
        <begin position="239"/>
        <end position="253"/>
    </location>
</feature>
<dbReference type="InterPro" id="IPR045880">
    <property type="entry name" value="ZCF37"/>
</dbReference>
<name>A0AAV1E843_OLDCO</name>
<organism evidence="3 4">
    <name type="scientific">Oldenlandia corymbosa var. corymbosa</name>
    <dbReference type="NCBI Taxonomy" id="529605"/>
    <lineage>
        <taxon>Eukaryota</taxon>
        <taxon>Viridiplantae</taxon>
        <taxon>Streptophyta</taxon>
        <taxon>Embryophyta</taxon>
        <taxon>Tracheophyta</taxon>
        <taxon>Spermatophyta</taxon>
        <taxon>Magnoliopsida</taxon>
        <taxon>eudicotyledons</taxon>
        <taxon>Gunneridae</taxon>
        <taxon>Pentapetalae</taxon>
        <taxon>asterids</taxon>
        <taxon>lamiids</taxon>
        <taxon>Gentianales</taxon>
        <taxon>Rubiaceae</taxon>
        <taxon>Rubioideae</taxon>
        <taxon>Spermacoceae</taxon>
        <taxon>Hedyotis-Oldenlandia complex</taxon>
        <taxon>Oldenlandia</taxon>
    </lineage>
</organism>
<dbReference type="EMBL" id="OX459125">
    <property type="protein sequence ID" value="CAI9115866.1"/>
    <property type="molecule type" value="Genomic_DNA"/>
</dbReference>
<feature type="compositionally biased region" description="Low complexity" evidence="1">
    <location>
        <begin position="260"/>
        <end position="275"/>
    </location>
</feature>
<feature type="region of interest" description="Disordered" evidence="1">
    <location>
        <begin position="110"/>
        <end position="130"/>
    </location>
</feature>
<gene>
    <name evidence="3" type="ORF">OLC1_LOCUS22304</name>
</gene>
<feature type="region of interest" description="Disordered" evidence="1">
    <location>
        <begin position="17"/>
        <end position="45"/>
    </location>
</feature>
<evidence type="ECO:0000313" key="3">
    <source>
        <dbReference type="EMBL" id="CAI9115866.1"/>
    </source>
</evidence>
<feature type="transmembrane region" description="Helical" evidence="2">
    <location>
        <begin position="161"/>
        <end position="194"/>
    </location>
</feature>
<evidence type="ECO:0000256" key="1">
    <source>
        <dbReference type="SAM" id="MobiDB-lite"/>
    </source>
</evidence>
<dbReference type="AlphaFoldDB" id="A0AAV1E843"/>
<dbReference type="PANTHER" id="PTHR35275">
    <property type="entry name" value="ZCF37"/>
    <property type="match status" value="1"/>
</dbReference>
<keyword evidence="4" id="KW-1185">Reference proteome</keyword>
<accession>A0AAV1E843</accession>
<reference evidence="3" key="1">
    <citation type="submission" date="2023-03" db="EMBL/GenBank/DDBJ databases">
        <authorList>
            <person name="Julca I."/>
        </authorList>
    </citation>
    <scope>NUCLEOTIDE SEQUENCE</scope>
</reference>
<dbReference type="PANTHER" id="PTHR35275:SF1">
    <property type="entry name" value="OS07G0585900 PROTEIN"/>
    <property type="match status" value="1"/>
</dbReference>
<feature type="region of interest" description="Disordered" evidence="1">
    <location>
        <begin position="235"/>
        <end position="286"/>
    </location>
</feature>
<sequence length="286" mass="32379">MLSPFVCGNFSNQEENDLEELLSPCSTPKKSRKSNKDSKNPYADRGLDTFSALLDELDRKKQKIYTQKGSEDISLVRFVYSGSNNWRPIVVKSKDRKPEIGTTTTNVVKQSNNVQNSEATAQESVNSESEKEELQSQFAEKRSVSFWGVIDGLMRNLRNPYYQLTFVMILVLLLVILYGRSFAILCTSLGWYLVPMIKERSSTSTSDKPKNKKDITRRLSEKNMVNPTSVVVNVVASSDKSKNKKDYTRRLSEKNMGTNRSSSPKSPRQSSSPKSVLTAHSHKKSW</sequence>
<dbReference type="Proteomes" id="UP001161247">
    <property type="component" value="Chromosome 8"/>
</dbReference>
<keyword evidence="2" id="KW-0812">Transmembrane</keyword>
<protein>
    <submittedName>
        <fullName evidence="3">OLC1v1016874C1</fullName>
    </submittedName>
</protein>
<proteinExistence type="predicted"/>
<evidence type="ECO:0000256" key="2">
    <source>
        <dbReference type="SAM" id="Phobius"/>
    </source>
</evidence>
<evidence type="ECO:0000313" key="4">
    <source>
        <dbReference type="Proteomes" id="UP001161247"/>
    </source>
</evidence>
<feature type="compositionally biased region" description="Polar residues" evidence="1">
    <location>
        <begin position="118"/>
        <end position="127"/>
    </location>
</feature>
<keyword evidence="2" id="KW-1133">Transmembrane helix</keyword>